<keyword evidence="2" id="KW-1015">Disulfide bond</keyword>
<dbReference type="Gene3D" id="1.10.530.10">
    <property type="match status" value="1"/>
</dbReference>
<dbReference type="InterPro" id="IPR000974">
    <property type="entry name" value="Glyco_hydro_22_lys"/>
</dbReference>
<dbReference type="InterPro" id="IPR023346">
    <property type="entry name" value="Lysozyme-like_dom_sf"/>
</dbReference>
<evidence type="ECO:0000256" key="4">
    <source>
        <dbReference type="SAM" id="SignalP"/>
    </source>
</evidence>
<comment type="similarity">
    <text evidence="1 3">Belongs to the glycosyl hydrolase 22 family.</text>
</comment>
<dbReference type="OrthoDB" id="17373at2759"/>
<gene>
    <name evidence="7" type="primary">LOC115461983</name>
</gene>
<accession>A0A6P7WXE7</accession>
<name>A0A6P7WXE7_9AMPH</name>
<protein>
    <submittedName>
        <fullName evidence="7">Lysozyme C-1-like</fullName>
    </submittedName>
</protein>
<dbReference type="PANTHER" id="PTHR11407">
    <property type="entry name" value="LYSOZYME C"/>
    <property type="match status" value="1"/>
</dbReference>
<dbReference type="FunFam" id="1.10.530.10:FF:000001">
    <property type="entry name" value="Lysozyme C"/>
    <property type="match status" value="1"/>
</dbReference>
<evidence type="ECO:0000256" key="1">
    <source>
        <dbReference type="ARBA" id="ARBA00010859"/>
    </source>
</evidence>
<evidence type="ECO:0000256" key="2">
    <source>
        <dbReference type="ARBA" id="ARBA00023157"/>
    </source>
</evidence>
<evidence type="ECO:0000313" key="7">
    <source>
        <dbReference type="RefSeq" id="XP_030047892.1"/>
    </source>
</evidence>
<dbReference type="AlphaFoldDB" id="A0A6P7WXE7"/>
<dbReference type="SMART" id="SM00263">
    <property type="entry name" value="LYZ1"/>
    <property type="match status" value="1"/>
</dbReference>
<dbReference type="InterPro" id="IPR019799">
    <property type="entry name" value="Glyco_hydro_22_CS"/>
</dbReference>
<dbReference type="Proteomes" id="UP000515156">
    <property type="component" value="Chromosome 2"/>
</dbReference>
<dbReference type="RefSeq" id="XP_030047892.1">
    <property type="nucleotide sequence ID" value="XM_030192032.1"/>
</dbReference>
<proteinExistence type="inferred from homology"/>
<keyword evidence="6" id="KW-1185">Reference proteome</keyword>
<dbReference type="FunCoup" id="A0A6P7WXE7">
    <property type="interactions" value="88"/>
</dbReference>
<dbReference type="PRINTS" id="PR00135">
    <property type="entry name" value="LYZLACT"/>
</dbReference>
<dbReference type="InterPro" id="IPR001916">
    <property type="entry name" value="Glyco_hydro_22"/>
</dbReference>
<sequence>MAPRTALIIVKALALAFLLGLVVLKSEAKVFSKCELASAFKRGGLDGYYGYSLANWMCLAYYESRYNTAAVNNNGPSRDYGVFQINSYWWCNDGQTSGSKNACGISCSNFLNDDISDDIVCAKRVVRDPQGMNAWVAWKNYCKGKDVSSFTSGCAL</sequence>
<evidence type="ECO:0000256" key="3">
    <source>
        <dbReference type="RuleBase" id="RU004440"/>
    </source>
</evidence>
<organism evidence="6 7">
    <name type="scientific">Microcaecilia unicolor</name>
    <dbReference type="NCBI Taxonomy" id="1415580"/>
    <lineage>
        <taxon>Eukaryota</taxon>
        <taxon>Metazoa</taxon>
        <taxon>Chordata</taxon>
        <taxon>Craniata</taxon>
        <taxon>Vertebrata</taxon>
        <taxon>Euteleostomi</taxon>
        <taxon>Amphibia</taxon>
        <taxon>Gymnophiona</taxon>
        <taxon>Siphonopidae</taxon>
        <taxon>Microcaecilia</taxon>
    </lineage>
</organism>
<evidence type="ECO:0000259" key="5">
    <source>
        <dbReference type="PROSITE" id="PS00128"/>
    </source>
</evidence>
<dbReference type="CDD" id="cd16897">
    <property type="entry name" value="LYZ_C"/>
    <property type="match status" value="1"/>
</dbReference>
<feature type="signal peptide" evidence="4">
    <location>
        <begin position="1"/>
        <end position="28"/>
    </location>
</feature>
<dbReference type="KEGG" id="muo:115461983"/>
<dbReference type="Pfam" id="PF00062">
    <property type="entry name" value="Lys"/>
    <property type="match status" value="1"/>
</dbReference>
<dbReference type="PANTHER" id="PTHR11407:SF69">
    <property type="entry name" value="LYSOZYME C, MILK ISOZYME"/>
    <property type="match status" value="1"/>
</dbReference>
<keyword evidence="4" id="KW-0732">Signal</keyword>
<evidence type="ECO:0000313" key="6">
    <source>
        <dbReference type="Proteomes" id="UP000515156"/>
    </source>
</evidence>
<reference evidence="7" key="1">
    <citation type="submission" date="2025-08" db="UniProtKB">
        <authorList>
            <consortium name="RefSeq"/>
        </authorList>
    </citation>
    <scope>IDENTIFICATION</scope>
</reference>
<dbReference type="SUPFAM" id="SSF53955">
    <property type="entry name" value="Lysozyme-like"/>
    <property type="match status" value="1"/>
</dbReference>
<dbReference type="PRINTS" id="PR00137">
    <property type="entry name" value="LYSOZYME"/>
</dbReference>
<feature type="chain" id="PRO_5027613649" evidence="4">
    <location>
        <begin position="29"/>
        <end position="156"/>
    </location>
</feature>
<dbReference type="PROSITE" id="PS51348">
    <property type="entry name" value="GLYCOSYL_HYDROL_F22_2"/>
    <property type="match status" value="1"/>
</dbReference>
<dbReference type="InParanoid" id="A0A6P7WXE7"/>
<dbReference type="GO" id="GO:0003796">
    <property type="term" value="F:lysozyme activity"/>
    <property type="evidence" value="ECO:0007669"/>
    <property type="project" value="InterPro"/>
</dbReference>
<dbReference type="GeneID" id="115461983"/>
<dbReference type="PROSITE" id="PS00128">
    <property type="entry name" value="GLYCOSYL_HYDROL_F22_1"/>
    <property type="match status" value="1"/>
</dbReference>
<feature type="domain" description="Glycosyl hydrolases family 22 (GH22)" evidence="5">
    <location>
        <begin position="103"/>
        <end position="121"/>
    </location>
</feature>